<feature type="repeat" description="RCC1" evidence="2">
    <location>
        <begin position="226"/>
        <end position="277"/>
    </location>
</feature>
<accession>A4S8G1</accession>
<evidence type="ECO:0000256" key="1">
    <source>
        <dbReference type="ARBA" id="ARBA00022737"/>
    </source>
</evidence>
<sequence>ALFAWGCGEDGQLGLDDARSTARERCAASPRRATPRAPACGSRNSMCATTTGELYAWGWNSHRALSFGWQECDALFVDAPRRSRLEVGEGGRRLEVAAAASGGWHALCVDADGAVWGWGGNEYAQAGRADAEAEARSAAIPDRDWAPARALISPARMIPLPFAVSAVSCGGMSSFALLRDGRVFEWGLTSEEEEPREEPAHLPTLDKHVVEIAAGSFHLLMRTRNGEVLSYGNGMYGQLGLGAFSAADKPRVIETFGRVGVAKIAAGGWHSAAVTAGGLLYTWGRGEYGRLGHGDDCKDKVVPQLVDLGEDESNFIADVALGGSHSCAITCEGHVLSWGRNTLGRLGRVVSDPSPSCGHPGRVVFPPLPGGRFWRVDKISCGGRHTLAVA</sequence>
<evidence type="ECO:0000256" key="2">
    <source>
        <dbReference type="PROSITE-ProRule" id="PRU00235"/>
    </source>
</evidence>
<dbReference type="InterPro" id="IPR000408">
    <property type="entry name" value="Reg_chr_condens"/>
</dbReference>
<feature type="repeat" description="RCC1" evidence="2">
    <location>
        <begin position="181"/>
        <end position="225"/>
    </location>
</feature>
<dbReference type="PRINTS" id="PR00633">
    <property type="entry name" value="RCCNDNSATION"/>
</dbReference>
<dbReference type="Gene3D" id="2.130.10.30">
    <property type="entry name" value="Regulator of chromosome condensation 1/beta-lactamase-inhibitor protein II"/>
    <property type="match status" value="2"/>
</dbReference>
<dbReference type="Proteomes" id="UP000001568">
    <property type="component" value="Chromosome 15"/>
</dbReference>
<dbReference type="STRING" id="436017.A4S8G1"/>
<organism evidence="4 5">
    <name type="scientific">Ostreococcus lucimarinus (strain CCE9901)</name>
    <dbReference type="NCBI Taxonomy" id="436017"/>
    <lineage>
        <taxon>Eukaryota</taxon>
        <taxon>Viridiplantae</taxon>
        <taxon>Chlorophyta</taxon>
        <taxon>Mamiellophyceae</taxon>
        <taxon>Mamiellales</taxon>
        <taxon>Bathycoccaceae</taxon>
        <taxon>Ostreococcus</taxon>
    </lineage>
</organism>
<feature type="non-terminal residue" evidence="4">
    <location>
        <position position="390"/>
    </location>
</feature>
<feature type="repeat" description="RCC1" evidence="2">
    <location>
        <begin position="333"/>
        <end position="390"/>
    </location>
</feature>
<dbReference type="PANTHER" id="PTHR22872">
    <property type="entry name" value="BTK-BINDING PROTEIN-RELATED"/>
    <property type="match status" value="1"/>
</dbReference>
<gene>
    <name evidence="4" type="ORF">OSTLU_4127</name>
</gene>
<feature type="domain" description="RCC1-like" evidence="3">
    <location>
        <begin position="92"/>
        <end position="389"/>
    </location>
</feature>
<evidence type="ECO:0000259" key="3">
    <source>
        <dbReference type="Pfam" id="PF25390"/>
    </source>
</evidence>
<evidence type="ECO:0000313" key="5">
    <source>
        <dbReference type="Proteomes" id="UP000001568"/>
    </source>
</evidence>
<dbReference type="AlphaFoldDB" id="A4S8G1"/>
<dbReference type="KEGG" id="olu:OSTLU_4127"/>
<dbReference type="Pfam" id="PF13540">
    <property type="entry name" value="RCC1_2"/>
    <property type="match status" value="1"/>
</dbReference>
<feature type="non-terminal residue" evidence="4">
    <location>
        <position position="1"/>
    </location>
</feature>
<feature type="repeat" description="RCC1" evidence="2">
    <location>
        <begin position="1"/>
        <end position="51"/>
    </location>
</feature>
<dbReference type="Gramene" id="ABO99906">
    <property type="protein sequence ID" value="ABO99906"/>
    <property type="gene ID" value="OSTLU_4127"/>
</dbReference>
<feature type="repeat" description="RCC1" evidence="2">
    <location>
        <begin position="113"/>
        <end position="180"/>
    </location>
</feature>
<dbReference type="eggNOG" id="KOG1426">
    <property type="taxonomic scope" value="Eukaryota"/>
</dbReference>
<feature type="repeat" description="RCC1" evidence="2">
    <location>
        <begin position="278"/>
        <end position="332"/>
    </location>
</feature>
<dbReference type="OrthoDB" id="497684at2759"/>
<dbReference type="SUPFAM" id="SSF50985">
    <property type="entry name" value="RCC1/BLIP-II"/>
    <property type="match status" value="1"/>
</dbReference>
<dbReference type="PROSITE" id="PS00626">
    <property type="entry name" value="RCC1_2"/>
    <property type="match status" value="1"/>
</dbReference>
<dbReference type="EMBL" id="CP000595">
    <property type="protein sequence ID" value="ABO99906.1"/>
    <property type="molecule type" value="Genomic_DNA"/>
</dbReference>
<dbReference type="PROSITE" id="PS50012">
    <property type="entry name" value="RCC1_3"/>
    <property type="match status" value="7"/>
</dbReference>
<dbReference type="InterPro" id="IPR051625">
    <property type="entry name" value="Signaling_Regulatory_Domain"/>
</dbReference>
<name>A4S8G1_OSTLU</name>
<keyword evidence="5" id="KW-1185">Reference proteome</keyword>
<dbReference type="GeneID" id="5005701"/>
<dbReference type="InterPro" id="IPR058923">
    <property type="entry name" value="RCC1-like_dom"/>
</dbReference>
<feature type="repeat" description="RCC1" evidence="2">
    <location>
        <begin position="52"/>
        <end position="112"/>
    </location>
</feature>
<evidence type="ECO:0000313" key="4">
    <source>
        <dbReference type="EMBL" id="ABO99906.1"/>
    </source>
</evidence>
<dbReference type="OMA" id="GSFNHAD"/>
<reference evidence="4 5" key="1">
    <citation type="journal article" date="2007" name="Proc. Natl. Acad. Sci. U.S.A.">
        <title>The tiny eukaryote Ostreococcus provides genomic insights into the paradox of plankton speciation.</title>
        <authorList>
            <person name="Palenik B."/>
            <person name="Grimwood J."/>
            <person name="Aerts A."/>
            <person name="Rouze P."/>
            <person name="Salamov A."/>
            <person name="Putnam N."/>
            <person name="Dupont C."/>
            <person name="Jorgensen R."/>
            <person name="Derelle E."/>
            <person name="Rombauts S."/>
            <person name="Zhou K."/>
            <person name="Otillar R."/>
            <person name="Merchant S.S."/>
            <person name="Podell S."/>
            <person name="Gaasterland T."/>
            <person name="Napoli C."/>
            <person name="Gendler K."/>
            <person name="Manuell A."/>
            <person name="Tai V."/>
            <person name="Vallon O."/>
            <person name="Piganeau G."/>
            <person name="Jancek S."/>
            <person name="Heijde M."/>
            <person name="Jabbari K."/>
            <person name="Bowler C."/>
            <person name="Lohr M."/>
            <person name="Robbens S."/>
            <person name="Werner G."/>
            <person name="Dubchak I."/>
            <person name="Pazour G.J."/>
            <person name="Ren Q."/>
            <person name="Paulsen I."/>
            <person name="Delwiche C."/>
            <person name="Schmutz J."/>
            <person name="Rokhsar D."/>
            <person name="Van de Peer Y."/>
            <person name="Moreau H."/>
            <person name="Grigoriev I.V."/>
        </authorList>
    </citation>
    <scope>NUCLEOTIDE SEQUENCE [LARGE SCALE GENOMIC DNA]</scope>
    <source>
        <strain evidence="4 5">CCE9901</strain>
    </source>
</reference>
<keyword evidence="1" id="KW-0677">Repeat</keyword>
<protein>
    <recommendedName>
        <fullName evidence="3">RCC1-like domain-containing protein</fullName>
    </recommendedName>
</protein>
<dbReference type="HOGENOM" id="CLU_005210_8_2_1"/>
<dbReference type="Pfam" id="PF25390">
    <property type="entry name" value="WD40_RLD"/>
    <property type="match status" value="1"/>
</dbReference>
<dbReference type="InterPro" id="IPR009091">
    <property type="entry name" value="RCC1/BLIP-II"/>
</dbReference>
<dbReference type="RefSeq" id="XP_001421613.1">
    <property type="nucleotide sequence ID" value="XM_001421576.1"/>
</dbReference>
<proteinExistence type="predicted"/>